<evidence type="ECO:0000256" key="3">
    <source>
        <dbReference type="SAM" id="SignalP"/>
    </source>
</evidence>
<gene>
    <name evidence="5" type="ORF">WKW82_16360</name>
</gene>
<dbReference type="Proteomes" id="UP001385892">
    <property type="component" value="Unassembled WGS sequence"/>
</dbReference>
<evidence type="ECO:0000313" key="6">
    <source>
        <dbReference type="Proteomes" id="UP001385892"/>
    </source>
</evidence>
<dbReference type="Gene3D" id="3.40.50.2300">
    <property type="match status" value="2"/>
</dbReference>
<evidence type="ECO:0000313" key="5">
    <source>
        <dbReference type="EMBL" id="MEJ8848233.1"/>
    </source>
</evidence>
<dbReference type="InterPro" id="IPR028081">
    <property type="entry name" value="Leu-bd"/>
</dbReference>
<reference evidence="5 6" key="1">
    <citation type="submission" date="2024-03" db="EMBL/GenBank/DDBJ databases">
        <title>Novel species of the genus Variovorax.</title>
        <authorList>
            <person name="Liu Q."/>
            <person name="Xin Y.-H."/>
        </authorList>
    </citation>
    <scope>NUCLEOTIDE SEQUENCE [LARGE SCALE GENOMIC DNA]</scope>
    <source>
        <strain evidence="5 6">KACC 18900</strain>
    </source>
</reference>
<evidence type="ECO:0000256" key="2">
    <source>
        <dbReference type="ARBA" id="ARBA00022729"/>
    </source>
</evidence>
<dbReference type="PANTHER" id="PTHR47235">
    <property type="entry name" value="BLR6548 PROTEIN"/>
    <property type="match status" value="1"/>
</dbReference>
<sequence length="402" mass="43335">MKLNRRTVVLGAIASMAAPLPALAQKRYGPGVSDTEIRIGSTMPFSGPVSILGTLGKTSQAYFNKVNEEGGINGRRIKLIQYDDGYNPGKALELTRRLVEQDEVSFIFETVGTATNNAIHRYLHGKKIPQLLIFSGANKWNDVASAPFAISGMPTYNAEGRVYARWILENMPTAKVAVLMQNDDFGRDYLAGIKAGLGDKAKDMIVAQSTYETTDASVDSQVVSLKGSGANVFISLSNGKFTVQSMKKANDIGWKPQVILPLGSSSLSAIMRPAGADAGKGAITGVYNKPVSDPQFDKDPGVVGLREFLKKWLPEADASDSLVGGGYTAAQVLENILRRCGDDLTRENIMKQASSLSGLSTPLLMPGITLSTSEKDHELYGHLWLQRFDGNAWIPFGKALSV</sequence>
<dbReference type="Pfam" id="PF13458">
    <property type="entry name" value="Peripla_BP_6"/>
    <property type="match status" value="1"/>
</dbReference>
<evidence type="ECO:0000256" key="1">
    <source>
        <dbReference type="ARBA" id="ARBA00010062"/>
    </source>
</evidence>
<dbReference type="CDD" id="cd06343">
    <property type="entry name" value="PBP1_ABC_ligand_binding-like"/>
    <property type="match status" value="1"/>
</dbReference>
<protein>
    <submittedName>
        <fullName evidence="5">ABC transporter substrate-binding protein</fullName>
    </submittedName>
</protein>
<keyword evidence="6" id="KW-1185">Reference proteome</keyword>
<feature type="signal peptide" evidence="3">
    <location>
        <begin position="1"/>
        <end position="24"/>
    </location>
</feature>
<keyword evidence="2 3" id="KW-0732">Signal</keyword>
<dbReference type="PANTHER" id="PTHR47235:SF1">
    <property type="entry name" value="BLR6548 PROTEIN"/>
    <property type="match status" value="1"/>
</dbReference>
<dbReference type="InterPro" id="IPR028082">
    <property type="entry name" value="Peripla_BP_I"/>
</dbReference>
<dbReference type="SUPFAM" id="SSF53822">
    <property type="entry name" value="Periplasmic binding protein-like I"/>
    <property type="match status" value="1"/>
</dbReference>
<comment type="similarity">
    <text evidence="1">Belongs to the leucine-binding protein family.</text>
</comment>
<feature type="chain" id="PRO_5046945976" evidence="3">
    <location>
        <begin position="25"/>
        <end position="402"/>
    </location>
</feature>
<comment type="caution">
    <text evidence="5">The sequence shown here is derived from an EMBL/GenBank/DDBJ whole genome shotgun (WGS) entry which is preliminary data.</text>
</comment>
<dbReference type="RefSeq" id="WP_340343368.1">
    <property type="nucleotide sequence ID" value="NZ_JBBKZT010000007.1"/>
</dbReference>
<organism evidence="5 6">
    <name type="scientific">Variovorax rhizosphaerae</name>
    <dbReference type="NCBI Taxonomy" id="1836200"/>
    <lineage>
        <taxon>Bacteria</taxon>
        <taxon>Pseudomonadati</taxon>
        <taxon>Pseudomonadota</taxon>
        <taxon>Betaproteobacteria</taxon>
        <taxon>Burkholderiales</taxon>
        <taxon>Comamonadaceae</taxon>
        <taxon>Variovorax</taxon>
    </lineage>
</organism>
<dbReference type="EMBL" id="JBBKZT010000007">
    <property type="protein sequence ID" value="MEJ8848233.1"/>
    <property type="molecule type" value="Genomic_DNA"/>
</dbReference>
<evidence type="ECO:0000259" key="4">
    <source>
        <dbReference type="Pfam" id="PF13458"/>
    </source>
</evidence>
<proteinExistence type="inferred from homology"/>
<feature type="domain" description="Leucine-binding protein" evidence="4">
    <location>
        <begin position="36"/>
        <end position="389"/>
    </location>
</feature>
<accession>A0ABU8WL48</accession>
<name>A0ABU8WL48_9BURK</name>